<feature type="domain" description="Phage capsid-like C-terminal" evidence="3">
    <location>
        <begin position="118"/>
        <end position="404"/>
    </location>
</feature>
<comment type="caution">
    <text evidence="4">The sequence shown here is derived from an EMBL/GenBank/DDBJ whole genome shotgun (WGS) entry which is preliminary data.</text>
</comment>
<feature type="region of interest" description="Disordered" evidence="2">
    <location>
        <begin position="20"/>
        <end position="90"/>
    </location>
</feature>
<feature type="compositionally biased region" description="Basic and acidic residues" evidence="2">
    <location>
        <begin position="20"/>
        <end position="61"/>
    </location>
</feature>
<dbReference type="InterPro" id="IPR024455">
    <property type="entry name" value="Phage_capsid"/>
</dbReference>
<evidence type="ECO:0000256" key="1">
    <source>
        <dbReference type="ARBA" id="ARBA00004328"/>
    </source>
</evidence>
<feature type="compositionally biased region" description="Basic and acidic residues" evidence="2">
    <location>
        <begin position="72"/>
        <end position="90"/>
    </location>
</feature>
<evidence type="ECO:0000313" key="5">
    <source>
        <dbReference type="Proteomes" id="UP000295633"/>
    </source>
</evidence>
<dbReference type="Proteomes" id="UP000295633">
    <property type="component" value="Unassembled WGS sequence"/>
</dbReference>
<sequence>MANSVQLRQERARTVEAMREITERAETENRNLNPDERTAYDRGEAEFRELSERIDRQEAQEQRNAQLGQEIGGDRRELGGGGTEAERRSADRRSAFLRFVRGRDMAPEQRALVENAAGEILVPEDLEAEIIREVPRISAIRPIAGQRNTTSNRVRRRSLDEVAVGWGKLETNEQTLTDSMPDTPSEEWTYIEDLYGLAKIGEDELDDTDINLEAFVRDSFARAAAEAEDQAFTVGTGHTAHMPVGIFSTAGGVSARVSGATTYGGTGANGSNVLLDDLLGLIYDVPAQYRRNGSFLIPSTTELFVSTLKDADGRYLWQPSLQAGRPNTLNGYAIHNQENIDGIAANKAVAAFGDFQAGYRVYDRLGVTVKRLEELYSEEGMIGFKFRKRVGGDVVRPQALKLLKTKAA</sequence>
<evidence type="ECO:0000313" key="4">
    <source>
        <dbReference type="EMBL" id="TDL43838.1"/>
    </source>
</evidence>
<proteinExistence type="predicted"/>
<evidence type="ECO:0000256" key="2">
    <source>
        <dbReference type="SAM" id="MobiDB-lite"/>
    </source>
</evidence>
<dbReference type="EMBL" id="SMZX01000002">
    <property type="protein sequence ID" value="TDL43838.1"/>
    <property type="molecule type" value="Genomic_DNA"/>
</dbReference>
<comment type="subcellular location">
    <subcellularLocation>
        <location evidence="1">Virion</location>
    </subcellularLocation>
</comment>
<dbReference type="Pfam" id="PF05065">
    <property type="entry name" value="Phage_capsid"/>
    <property type="match status" value="1"/>
</dbReference>
<protein>
    <submittedName>
        <fullName evidence="4">Phage major capsid protein</fullName>
    </submittedName>
</protein>
<dbReference type="SUPFAM" id="SSF56563">
    <property type="entry name" value="Major capsid protein gp5"/>
    <property type="match status" value="1"/>
</dbReference>
<dbReference type="NCBIfam" id="TIGR01554">
    <property type="entry name" value="major_cap_HK97"/>
    <property type="match status" value="1"/>
</dbReference>
<dbReference type="Gene3D" id="3.30.2320.10">
    <property type="entry name" value="hypothetical protein PF0899 domain"/>
    <property type="match status" value="1"/>
</dbReference>
<gene>
    <name evidence="4" type="ORF">E2R54_11655</name>
</gene>
<dbReference type="InterPro" id="IPR054612">
    <property type="entry name" value="Phage_capsid-like_C"/>
</dbReference>
<evidence type="ECO:0000259" key="3">
    <source>
        <dbReference type="Pfam" id="PF05065"/>
    </source>
</evidence>
<dbReference type="AlphaFoldDB" id="A0A4R5YHH2"/>
<reference evidence="4 5" key="1">
    <citation type="submission" date="2019-03" db="EMBL/GenBank/DDBJ databases">
        <title>Genome Sequencing and Assembly of Various Microbes Isolated from Partially Reclaimed Soil and Acid Mine Drainage (AMD) Site.</title>
        <authorList>
            <person name="Steinbock B."/>
            <person name="Bechtold R."/>
            <person name="Sevigny J.L."/>
            <person name="Thomas D."/>
            <person name="Cuthill L.R."/>
            <person name="Aveiro Johannsen E.J."/>
            <person name="Thomas K."/>
            <person name="Ghosh A."/>
        </authorList>
    </citation>
    <scope>NUCLEOTIDE SEQUENCE [LARGE SCALE GENOMIC DNA]</scope>
    <source>
        <strain evidence="4 5">F-B2</strain>
    </source>
</reference>
<dbReference type="RefSeq" id="WP_133399839.1">
    <property type="nucleotide sequence ID" value="NZ_SMZX01000002.1"/>
</dbReference>
<accession>A0A4R5YHH2</accession>
<organism evidence="4 5">
    <name type="scientific">Microbacterium oleivorans</name>
    <dbReference type="NCBI Taxonomy" id="273677"/>
    <lineage>
        <taxon>Bacteria</taxon>
        <taxon>Bacillati</taxon>
        <taxon>Actinomycetota</taxon>
        <taxon>Actinomycetes</taxon>
        <taxon>Micrococcales</taxon>
        <taxon>Microbacteriaceae</taxon>
        <taxon>Microbacterium</taxon>
    </lineage>
</organism>
<name>A0A4R5YHH2_9MICO</name>